<evidence type="ECO:0000313" key="5">
    <source>
        <dbReference type="Proteomes" id="UP000003160"/>
    </source>
</evidence>
<keyword evidence="5" id="KW-1185">Reference proteome</keyword>
<dbReference type="RefSeq" id="WP_007174984.1">
    <property type="nucleotide sequence ID" value="NZ_GG704783.1"/>
</dbReference>
<comment type="caution">
    <text evidence="4">The sequence shown here is derived from an EMBL/GenBank/DDBJ whole genome shotgun (WGS) entry which is preliminary data.</text>
</comment>
<protein>
    <submittedName>
        <fullName evidence="4">Uncharacterized protein</fullName>
    </submittedName>
</protein>
<accession>D1Q054</accession>
<dbReference type="OrthoDB" id="796548at2"/>
<organism evidence="4 5">
    <name type="scientific">Hallella bergensis DSM 17361</name>
    <dbReference type="NCBI Taxonomy" id="585502"/>
    <lineage>
        <taxon>Bacteria</taxon>
        <taxon>Pseudomonadati</taxon>
        <taxon>Bacteroidota</taxon>
        <taxon>Bacteroidia</taxon>
        <taxon>Bacteroidales</taxon>
        <taxon>Prevotellaceae</taxon>
        <taxon>Hallella</taxon>
    </lineage>
</organism>
<evidence type="ECO:0000313" key="4">
    <source>
        <dbReference type="EMBL" id="EFA42953.1"/>
    </source>
</evidence>
<dbReference type="SUPFAM" id="SSF51306">
    <property type="entry name" value="LexA/Signal peptidase"/>
    <property type="match status" value="1"/>
</dbReference>
<gene>
    <name evidence="4" type="ORF">HMPREF0645_2589</name>
</gene>
<dbReference type="eggNOG" id="COG2932">
    <property type="taxonomic scope" value="Bacteria"/>
</dbReference>
<evidence type="ECO:0000256" key="2">
    <source>
        <dbReference type="ARBA" id="ARBA00023125"/>
    </source>
</evidence>
<dbReference type="PANTHER" id="PTHR40661:SF3">
    <property type="entry name" value="FELS-1 PROPHAGE TRANSCRIPTIONAL REGULATOR"/>
    <property type="match status" value="1"/>
</dbReference>
<dbReference type="CDD" id="cd06529">
    <property type="entry name" value="S24_LexA-like"/>
    <property type="match status" value="1"/>
</dbReference>
<dbReference type="HOGENOM" id="CLU_074799_3_1_10"/>
<sequence length="215" mass="24090">MNSVSDRLAFFLKQKGKGQTAFEKDAGLGRGYVKNASDNMGSKVMSKIKKQCPDLNIDWLLTGEGSMLIDEENKEVPVVTNEKIRGAVPYYGDLPVSAGQQDLATILNNMEPTGWINLPGMPSSIGAFPVVGCSMEPDIKPGDFISIIEVDRWERLDPDKTYMIITRDDRMIKHLSVDDSDDEILWCISPNYPKFKIEKSEIVAIYRVTFHGRLV</sequence>
<dbReference type="GO" id="GO:0003677">
    <property type="term" value="F:DNA binding"/>
    <property type="evidence" value="ECO:0007669"/>
    <property type="project" value="UniProtKB-KW"/>
</dbReference>
<proteinExistence type="predicted"/>
<keyword evidence="1" id="KW-0805">Transcription regulation</keyword>
<dbReference type="Proteomes" id="UP000003160">
    <property type="component" value="Unassembled WGS sequence"/>
</dbReference>
<dbReference type="EMBL" id="ACKS01000107">
    <property type="protein sequence ID" value="EFA42953.1"/>
    <property type="molecule type" value="Genomic_DNA"/>
</dbReference>
<dbReference type="InterPro" id="IPR039418">
    <property type="entry name" value="LexA-like"/>
</dbReference>
<dbReference type="PANTHER" id="PTHR40661">
    <property type="match status" value="1"/>
</dbReference>
<evidence type="ECO:0000256" key="3">
    <source>
        <dbReference type="ARBA" id="ARBA00023163"/>
    </source>
</evidence>
<keyword evidence="2" id="KW-0238">DNA-binding</keyword>
<evidence type="ECO:0000256" key="1">
    <source>
        <dbReference type="ARBA" id="ARBA00023015"/>
    </source>
</evidence>
<reference evidence="4 5" key="1">
    <citation type="submission" date="2009-10" db="EMBL/GenBank/DDBJ databases">
        <authorList>
            <person name="Qin X."/>
            <person name="Bachman B."/>
            <person name="Battles P."/>
            <person name="Bell A."/>
            <person name="Bess C."/>
            <person name="Bickham C."/>
            <person name="Chaboub L."/>
            <person name="Chen D."/>
            <person name="Coyle M."/>
            <person name="Deiros D.R."/>
            <person name="Dinh H."/>
            <person name="Forbes L."/>
            <person name="Fowler G."/>
            <person name="Francisco L."/>
            <person name="Fu Q."/>
            <person name="Gubbala S."/>
            <person name="Hale W."/>
            <person name="Han Y."/>
            <person name="Hemphill L."/>
            <person name="Highlander S.K."/>
            <person name="Hirani K."/>
            <person name="Hogues M."/>
            <person name="Jackson L."/>
            <person name="Jakkamsetti A."/>
            <person name="Javaid M."/>
            <person name="Jiang H."/>
            <person name="Korchina V."/>
            <person name="Kovar C."/>
            <person name="Lara F."/>
            <person name="Lee S."/>
            <person name="Mata R."/>
            <person name="Mathew T."/>
            <person name="Moen C."/>
            <person name="Morales K."/>
            <person name="Munidasa M."/>
            <person name="Nazareth L."/>
            <person name="Ngo R."/>
            <person name="Nguyen L."/>
            <person name="Okwuonu G."/>
            <person name="Ongeri F."/>
            <person name="Patil S."/>
            <person name="Petrosino J."/>
            <person name="Pham C."/>
            <person name="Pham P."/>
            <person name="Pu L.-L."/>
            <person name="Puazo M."/>
            <person name="Raj R."/>
            <person name="Reid J."/>
            <person name="Rouhana J."/>
            <person name="Saada N."/>
            <person name="Shang Y."/>
            <person name="Simmons D."/>
            <person name="Thornton R."/>
            <person name="Warren J."/>
            <person name="Weissenberger G."/>
            <person name="Zhang J."/>
            <person name="Zhang L."/>
            <person name="Zhou C."/>
            <person name="Zhu D."/>
            <person name="Muzny D."/>
            <person name="Worley K."/>
            <person name="Gibbs R."/>
        </authorList>
    </citation>
    <scope>NUCLEOTIDE SEQUENCE [LARGE SCALE GENOMIC DNA]</scope>
    <source>
        <strain evidence="4 5">DSM 17361</strain>
    </source>
</reference>
<name>D1Q054_9BACT</name>
<dbReference type="AlphaFoldDB" id="D1Q054"/>
<dbReference type="Gene3D" id="2.10.109.10">
    <property type="entry name" value="Umud Fragment, subunit A"/>
    <property type="match status" value="1"/>
</dbReference>
<keyword evidence="3" id="KW-0804">Transcription</keyword>
<dbReference type="InterPro" id="IPR036286">
    <property type="entry name" value="LexA/Signal_pep-like_sf"/>
</dbReference>